<protein>
    <submittedName>
        <fullName evidence="2">Uncharacterized protein</fullName>
    </submittedName>
</protein>
<evidence type="ECO:0000313" key="3">
    <source>
        <dbReference type="Proteomes" id="UP001408356"/>
    </source>
</evidence>
<reference evidence="2 3" key="1">
    <citation type="journal article" date="2024" name="J. Plant Pathol.">
        <title>Sequence and assembly of the genome of Seiridium unicorne, isolate CBS 538.82, causal agent of cypress canker disease.</title>
        <authorList>
            <person name="Scali E."/>
            <person name="Rocca G.D."/>
            <person name="Danti R."/>
            <person name="Garbelotto M."/>
            <person name="Barberini S."/>
            <person name="Baroncelli R."/>
            <person name="Emiliani G."/>
        </authorList>
    </citation>
    <scope>NUCLEOTIDE SEQUENCE [LARGE SCALE GENOMIC DNA]</scope>
    <source>
        <strain evidence="2 3">BM-138-508</strain>
    </source>
</reference>
<accession>A0ABR2UIP5</accession>
<sequence>MGSSYSTHGANEAPANHAAPPRSHRPTDQNLTQNGWIPGKKILPLNEATVETHTMGASLPRYLEIKVHEAILKQAYREIVVRGRYSRHSSDTIAFEGEKRDKPFNWERPTALLEGEKLFIECFPGFDHVEHYAEIIASYLKIREGRGDSLTPSSRVSFVPASCSDTQSALEATNLGDFPGEGVDTIVLGLVWHLPRLTGSAQWSGSGPWQWILQSFGGRRVAFLGFRPAFWGDISGEVVYKLTSRFNIKEVIYLGKLGALKPNVAPNKWLATGGKSLVNGRWVEWDTALGPSVERHGKDSVISGTHVTLGSVLHETKSWHAGLVDEVDFVDPEIGMMAQAAVRGGIRYEYLHMITDNLGRKYDEDLANERKENVLRHRARLHEVVQDVIEDHLSRPVS</sequence>
<evidence type="ECO:0000256" key="1">
    <source>
        <dbReference type="SAM" id="MobiDB-lite"/>
    </source>
</evidence>
<comment type="caution">
    <text evidence="2">The sequence shown here is derived from an EMBL/GenBank/DDBJ whole genome shotgun (WGS) entry which is preliminary data.</text>
</comment>
<dbReference type="SUPFAM" id="SSF53167">
    <property type="entry name" value="Purine and uridine phosphorylases"/>
    <property type="match status" value="1"/>
</dbReference>
<evidence type="ECO:0000313" key="2">
    <source>
        <dbReference type="EMBL" id="KAK9414336.1"/>
    </source>
</evidence>
<proteinExistence type="predicted"/>
<feature type="compositionally biased region" description="Low complexity" evidence="1">
    <location>
        <begin position="10"/>
        <end position="21"/>
    </location>
</feature>
<gene>
    <name evidence="2" type="ORF">SUNI508_11298</name>
</gene>
<name>A0ABR2UIP5_9PEZI</name>
<keyword evidence="3" id="KW-1185">Reference proteome</keyword>
<feature type="region of interest" description="Disordered" evidence="1">
    <location>
        <begin position="1"/>
        <end position="37"/>
    </location>
</feature>
<dbReference type="InterPro" id="IPR035994">
    <property type="entry name" value="Nucleoside_phosphorylase_sf"/>
</dbReference>
<dbReference type="EMBL" id="JARVKF010000428">
    <property type="protein sequence ID" value="KAK9414336.1"/>
    <property type="molecule type" value="Genomic_DNA"/>
</dbReference>
<organism evidence="2 3">
    <name type="scientific">Seiridium unicorne</name>
    <dbReference type="NCBI Taxonomy" id="138068"/>
    <lineage>
        <taxon>Eukaryota</taxon>
        <taxon>Fungi</taxon>
        <taxon>Dikarya</taxon>
        <taxon>Ascomycota</taxon>
        <taxon>Pezizomycotina</taxon>
        <taxon>Sordariomycetes</taxon>
        <taxon>Xylariomycetidae</taxon>
        <taxon>Amphisphaeriales</taxon>
        <taxon>Sporocadaceae</taxon>
        <taxon>Seiridium</taxon>
    </lineage>
</organism>
<dbReference type="Proteomes" id="UP001408356">
    <property type="component" value="Unassembled WGS sequence"/>
</dbReference>